<dbReference type="EMBL" id="ML996707">
    <property type="protein sequence ID" value="KAF2396311.1"/>
    <property type="molecule type" value="Genomic_DNA"/>
</dbReference>
<reference evidence="1" key="1">
    <citation type="journal article" date="2020" name="Stud. Mycol.">
        <title>101 Dothideomycetes genomes: a test case for predicting lifestyles and emergence of pathogens.</title>
        <authorList>
            <person name="Haridas S."/>
            <person name="Albert R."/>
            <person name="Binder M."/>
            <person name="Bloem J."/>
            <person name="Labutti K."/>
            <person name="Salamov A."/>
            <person name="Andreopoulos B."/>
            <person name="Baker S."/>
            <person name="Barry K."/>
            <person name="Bills G."/>
            <person name="Bluhm B."/>
            <person name="Cannon C."/>
            <person name="Castanera R."/>
            <person name="Culley D."/>
            <person name="Daum C."/>
            <person name="Ezra D."/>
            <person name="Gonzalez J."/>
            <person name="Henrissat B."/>
            <person name="Kuo A."/>
            <person name="Liang C."/>
            <person name="Lipzen A."/>
            <person name="Lutzoni F."/>
            <person name="Magnuson J."/>
            <person name="Mondo S."/>
            <person name="Nolan M."/>
            <person name="Ohm R."/>
            <person name="Pangilinan J."/>
            <person name="Park H.-J."/>
            <person name="Ramirez L."/>
            <person name="Alfaro M."/>
            <person name="Sun H."/>
            <person name="Tritt A."/>
            <person name="Yoshinaga Y."/>
            <person name="Zwiers L.-H."/>
            <person name="Turgeon B."/>
            <person name="Goodwin S."/>
            <person name="Spatafora J."/>
            <person name="Crous P."/>
            <person name="Grigoriev I."/>
        </authorList>
    </citation>
    <scope>NUCLEOTIDE SEQUENCE</scope>
    <source>
        <strain evidence="1">CBS 262.69</strain>
    </source>
</reference>
<keyword evidence="2" id="KW-1185">Reference proteome</keyword>
<accession>A0A6G1HK89</accession>
<gene>
    <name evidence="1" type="ORF">EJ06DRAFT_234508</name>
</gene>
<dbReference type="AlphaFoldDB" id="A0A6G1HK89"/>
<evidence type="ECO:0000313" key="1">
    <source>
        <dbReference type="EMBL" id="KAF2396311.1"/>
    </source>
</evidence>
<protein>
    <submittedName>
        <fullName evidence="1">Uncharacterized protein</fullName>
    </submittedName>
</protein>
<organism evidence="1 2">
    <name type="scientific">Trichodelitschia bisporula</name>
    <dbReference type="NCBI Taxonomy" id="703511"/>
    <lineage>
        <taxon>Eukaryota</taxon>
        <taxon>Fungi</taxon>
        <taxon>Dikarya</taxon>
        <taxon>Ascomycota</taxon>
        <taxon>Pezizomycotina</taxon>
        <taxon>Dothideomycetes</taxon>
        <taxon>Dothideomycetes incertae sedis</taxon>
        <taxon>Phaeotrichales</taxon>
        <taxon>Phaeotrichaceae</taxon>
        <taxon>Trichodelitschia</taxon>
    </lineage>
</organism>
<dbReference type="Proteomes" id="UP000799640">
    <property type="component" value="Unassembled WGS sequence"/>
</dbReference>
<proteinExistence type="predicted"/>
<sequence length="172" mass="18616">MHHIRNEAQRQAQLALGILSTTHTTRLQSRHPVTPLIMCTEPSARSVRFPPARRWQTRDVRRGLLSGCRTENASKVAGAGGGVAAGGEPRWKSLGAGLLSELASDRRRSELWGAQQHDTQELGMSRGGNNTTGLTLLAPGAERSLRRSWNSYDASARVADLPDWDGPSVVSG</sequence>
<name>A0A6G1HK89_9PEZI</name>
<evidence type="ECO:0000313" key="2">
    <source>
        <dbReference type="Proteomes" id="UP000799640"/>
    </source>
</evidence>